<dbReference type="EMBL" id="JASGBP010000009">
    <property type="protein sequence ID" value="MDI9258170.1"/>
    <property type="molecule type" value="Genomic_DNA"/>
</dbReference>
<protein>
    <submittedName>
        <fullName evidence="1">Heavy-metal-associated domain-containing protein</fullName>
    </submittedName>
</protein>
<proteinExistence type="predicted"/>
<sequence>MKTKQFKTNINCMGCVTKITPILNEVIGENQWEVNIRHKDKILTVPTTNLNTEKLVNDLKSSGFKVESLN</sequence>
<comment type="caution">
    <text evidence="1">The sequence shown here is derived from an EMBL/GenBank/DDBJ whole genome shotgun (WGS) entry which is preliminary data.</text>
</comment>
<reference evidence="1 2" key="1">
    <citation type="submission" date="2023-05" db="EMBL/GenBank/DDBJ databases">
        <title>Flavobacterium sedimenti sp. nov., isolated from the sediment.</title>
        <authorList>
            <person name="Wu N."/>
        </authorList>
    </citation>
    <scope>NUCLEOTIDE SEQUENCE [LARGE SCALE GENOMIC DNA]</scope>
    <source>
        <strain evidence="1 2">YZ-48</strain>
    </source>
</reference>
<dbReference type="SUPFAM" id="SSF55008">
    <property type="entry name" value="HMA, heavy metal-associated domain"/>
    <property type="match status" value="1"/>
</dbReference>
<name>A0ABT6XSV6_9FLAO</name>
<organism evidence="1 2">
    <name type="scientific">Flavobacterium sedimenticola</name>
    <dbReference type="NCBI Taxonomy" id="3043286"/>
    <lineage>
        <taxon>Bacteria</taxon>
        <taxon>Pseudomonadati</taxon>
        <taxon>Bacteroidota</taxon>
        <taxon>Flavobacteriia</taxon>
        <taxon>Flavobacteriales</taxon>
        <taxon>Flavobacteriaceae</taxon>
        <taxon>Flavobacterium</taxon>
    </lineage>
</organism>
<dbReference type="Proteomes" id="UP001230035">
    <property type="component" value="Unassembled WGS sequence"/>
</dbReference>
<dbReference type="InterPro" id="IPR036163">
    <property type="entry name" value="HMA_dom_sf"/>
</dbReference>
<dbReference type="Gene3D" id="3.30.70.100">
    <property type="match status" value="1"/>
</dbReference>
<evidence type="ECO:0000313" key="1">
    <source>
        <dbReference type="EMBL" id="MDI9258170.1"/>
    </source>
</evidence>
<dbReference type="RefSeq" id="WP_283239835.1">
    <property type="nucleotide sequence ID" value="NZ_JASGBP010000009.1"/>
</dbReference>
<keyword evidence="2" id="KW-1185">Reference proteome</keyword>
<evidence type="ECO:0000313" key="2">
    <source>
        <dbReference type="Proteomes" id="UP001230035"/>
    </source>
</evidence>
<gene>
    <name evidence="1" type="ORF">QHT84_12165</name>
</gene>
<accession>A0ABT6XSV6</accession>